<feature type="transmembrane region" description="Helical" evidence="1">
    <location>
        <begin position="140"/>
        <end position="157"/>
    </location>
</feature>
<dbReference type="Pfam" id="PF10027">
    <property type="entry name" value="DUF2269"/>
    <property type="match status" value="1"/>
</dbReference>
<dbReference type="AlphaFoldDB" id="A0A561XYA4"/>
<sequence>MSLYLTLKWLHIISSVLLVGTGLGSAFYMFFTNRSGNVQAQAVVTRLVVRADWWFTTPTVFLQPATGLAMAAMAGLPWSTPWLAVSIALYLVAGACWLPVVWLQLRMRDMAIKAAEATQSAHGDGVLPPLYWRYARWWEALGYPAFVAMAVVFYLMVNKPALNF</sequence>
<dbReference type="Proteomes" id="UP000321485">
    <property type="component" value="Unassembled WGS sequence"/>
</dbReference>
<proteinExistence type="predicted"/>
<gene>
    <name evidence="2" type="ORF">ATF69_0067</name>
</gene>
<feature type="transmembrane region" description="Helical" evidence="1">
    <location>
        <begin position="53"/>
        <end position="76"/>
    </location>
</feature>
<accession>A0A561XYA4</accession>
<reference evidence="2 3" key="1">
    <citation type="journal article" date="2015" name="Stand. Genomic Sci.">
        <title>Genomic Encyclopedia of Bacterial and Archaeal Type Strains, Phase III: the genomes of soil and plant-associated and newly described type strains.</title>
        <authorList>
            <person name="Whitman W.B."/>
            <person name="Woyke T."/>
            <person name="Klenk H.P."/>
            <person name="Zhou Y."/>
            <person name="Lilburn T.G."/>
            <person name="Beck B.J."/>
            <person name="De Vos P."/>
            <person name="Vandamme P."/>
            <person name="Eisen J.A."/>
            <person name="Garrity G."/>
            <person name="Hugenholtz P."/>
            <person name="Kyrpides N.C."/>
        </authorList>
    </citation>
    <scope>NUCLEOTIDE SEQUENCE [LARGE SCALE GENOMIC DNA]</scope>
    <source>
        <strain evidence="2 3">DSM 64</strain>
    </source>
</reference>
<dbReference type="EMBL" id="VJWE01000001">
    <property type="protein sequence ID" value="TWG41084.1"/>
    <property type="molecule type" value="Genomic_DNA"/>
</dbReference>
<keyword evidence="1" id="KW-1133">Transmembrane helix</keyword>
<keyword evidence="1" id="KW-0472">Membrane</keyword>
<name>A0A561XYA4_ACIDE</name>
<evidence type="ECO:0000313" key="2">
    <source>
        <dbReference type="EMBL" id="TWG41084.1"/>
    </source>
</evidence>
<protein>
    <submittedName>
        <fullName evidence="2">Putative membrane protein</fullName>
    </submittedName>
</protein>
<organism evidence="2 3">
    <name type="scientific">Acidovorax delafieldii</name>
    <name type="common">Pseudomonas delafieldii</name>
    <dbReference type="NCBI Taxonomy" id="47920"/>
    <lineage>
        <taxon>Bacteria</taxon>
        <taxon>Pseudomonadati</taxon>
        <taxon>Pseudomonadota</taxon>
        <taxon>Betaproteobacteria</taxon>
        <taxon>Burkholderiales</taxon>
        <taxon>Comamonadaceae</taxon>
        <taxon>Acidovorax</taxon>
    </lineage>
</organism>
<dbReference type="InterPro" id="IPR018729">
    <property type="entry name" value="DUF2269_transmembrane"/>
</dbReference>
<evidence type="ECO:0000256" key="1">
    <source>
        <dbReference type="SAM" id="Phobius"/>
    </source>
</evidence>
<feature type="transmembrane region" description="Helical" evidence="1">
    <location>
        <begin position="82"/>
        <end position="103"/>
    </location>
</feature>
<keyword evidence="1" id="KW-0812">Transmembrane</keyword>
<comment type="caution">
    <text evidence="2">The sequence shown here is derived from an EMBL/GenBank/DDBJ whole genome shotgun (WGS) entry which is preliminary data.</text>
</comment>
<dbReference type="GeneID" id="51109157"/>
<feature type="transmembrane region" description="Helical" evidence="1">
    <location>
        <begin position="12"/>
        <end position="32"/>
    </location>
</feature>
<dbReference type="RefSeq" id="WP_116747699.1">
    <property type="nucleotide sequence ID" value="NZ_VJWE01000001.1"/>
</dbReference>
<evidence type="ECO:0000313" key="3">
    <source>
        <dbReference type="Proteomes" id="UP000321485"/>
    </source>
</evidence>